<evidence type="ECO:0000259" key="4">
    <source>
        <dbReference type="SMART" id="SM01141"/>
    </source>
</evidence>
<reference evidence="5" key="1">
    <citation type="submission" date="2025-08" db="UniProtKB">
        <authorList>
            <consortium name="Ensembl"/>
        </authorList>
    </citation>
    <scope>IDENTIFICATION</scope>
</reference>
<organism evidence="5 6">
    <name type="scientific">Sinocyclocheilus anshuiensis</name>
    <dbReference type="NCBI Taxonomy" id="1608454"/>
    <lineage>
        <taxon>Eukaryota</taxon>
        <taxon>Metazoa</taxon>
        <taxon>Chordata</taxon>
        <taxon>Craniata</taxon>
        <taxon>Vertebrata</taxon>
        <taxon>Euteleostomi</taxon>
        <taxon>Actinopterygii</taxon>
        <taxon>Neopterygii</taxon>
        <taxon>Teleostei</taxon>
        <taxon>Ostariophysi</taxon>
        <taxon>Cypriniformes</taxon>
        <taxon>Cyprinidae</taxon>
        <taxon>Cyprininae</taxon>
        <taxon>Sinocyclocheilus</taxon>
    </lineage>
</organism>
<feature type="compositionally biased region" description="Acidic residues" evidence="3">
    <location>
        <begin position="185"/>
        <end position="203"/>
    </location>
</feature>
<dbReference type="InterPro" id="IPR019147">
    <property type="entry name" value="SWAP_N_domain"/>
</dbReference>
<dbReference type="PANTHER" id="PTHR13161:SF4">
    <property type="entry name" value="CLK4-ASSOCIATING SERINE_ARGININE RICH PROTEIN"/>
    <property type="match status" value="1"/>
</dbReference>
<dbReference type="Proteomes" id="UP000472260">
    <property type="component" value="Unassembled WGS sequence"/>
</dbReference>
<dbReference type="GO" id="GO:0008380">
    <property type="term" value="P:RNA splicing"/>
    <property type="evidence" value="ECO:0007669"/>
    <property type="project" value="UniProtKB-KW"/>
</dbReference>
<name>A0A671RUM7_9TELE</name>
<reference evidence="5" key="2">
    <citation type="submission" date="2025-09" db="UniProtKB">
        <authorList>
            <consortium name="Ensembl"/>
        </authorList>
    </citation>
    <scope>IDENTIFICATION</scope>
</reference>
<dbReference type="PANTHER" id="PTHR13161">
    <property type="entry name" value="SPLICING FACTOR SUPPRESSOR OF WHITE APRICOT"/>
    <property type="match status" value="1"/>
</dbReference>
<evidence type="ECO:0000256" key="3">
    <source>
        <dbReference type="SAM" id="MobiDB-lite"/>
    </source>
</evidence>
<keyword evidence="2" id="KW-0508">mRNA splicing</keyword>
<dbReference type="AlphaFoldDB" id="A0A671RUM7"/>
<proteinExistence type="predicted"/>
<keyword evidence="6" id="KW-1185">Reference proteome</keyword>
<protein>
    <submittedName>
        <fullName evidence="5">CLK4-associating serine/arginine rich protein-like</fullName>
    </submittedName>
</protein>
<dbReference type="SMART" id="SM01141">
    <property type="entry name" value="DRY_EERY"/>
    <property type="match status" value="1"/>
</dbReference>
<dbReference type="Pfam" id="PF09750">
    <property type="entry name" value="DRY_EERY"/>
    <property type="match status" value="1"/>
</dbReference>
<evidence type="ECO:0000313" key="5">
    <source>
        <dbReference type="Ensembl" id="ENSSANP00000087357.1"/>
    </source>
</evidence>
<feature type="region of interest" description="Disordered" evidence="3">
    <location>
        <begin position="166"/>
        <end position="203"/>
    </location>
</feature>
<evidence type="ECO:0000313" key="6">
    <source>
        <dbReference type="Proteomes" id="UP000472260"/>
    </source>
</evidence>
<dbReference type="InterPro" id="IPR040397">
    <property type="entry name" value="SWAP"/>
</dbReference>
<evidence type="ECO:0000256" key="2">
    <source>
        <dbReference type="ARBA" id="ARBA00023187"/>
    </source>
</evidence>
<feature type="domain" description="Suppressor of white apricot N-terminal" evidence="4">
    <location>
        <begin position="39"/>
        <end position="171"/>
    </location>
</feature>
<evidence type="ECO:0000256" key="1">
    <source>
        <dbReference type="ARBA" id="ARBA00022664"/>
    </source>
</evidence>
<feature type="region of interest" description="Disordered" evidence="3">
    <location>
        <begin position="258"/>
        <end position="391"/>
    </location>
</feature>
<gene>
    <name evidence="5" type="primary">clasrp</name>
</gene>
<feature type="compositionally biased region" description="Low complexity" evidence="3">
    <location>
        <begin position="291"/>
        <end position="300"/>
    </location>
</feature>
<feature type="compositionally biased region" description="Basic and acidic residues" evidence="3">
    <location>
        <begin position="358"/>
        <end position="382"/>
    </location>
</feature>
<keyword evidence="1" id="KW-0507">mRNA processing</keyword>
<dbReference type="Ensembl" id="ENSSANT00000092822.1">
    <property type="protein sequence ID" value="ENSSANP00000087357.1"/>
    <property type="gene ID" value="ENSSANG00000043120.1"/>
</dbReference>
<sequence>MWQEARKHERKLRGMMVDYKRRGERRREFYEKIKKDPAQFLQVHGRAYKIHLDSAVALAAESPLNMMPWQGDTSYMIDRFDVRAHLDYIPTYTPPLLNATTPEQESEERKCSYERYRGLVQNDFANISEEQCLYQIYVEELYGGLQKPNEDEKKKLTEKKAQIGYTYEDSTVTEPDEQMEKGNEDDSENSESEEDEVIPDIDVEVDVDELNPEQVTEINKMATTYGMADGDFVWMLRKDKEEVEAIKHAKALEAEKAMYSGRRSRRQRREFREKYMKGRQISPPSRRRSSSSHSSFSSRSSSHRSSHSSSRSRRSRRSRGGRERDSRYSRSRSCSRRRSDSRSRQRSGGVVSRRRYDRTRSRSTDRGRDRNRERDRDRDRGRRYTGRRRTRQEILLKIFKPL</sequence>
<feature type="compositionally biased region" description="Basic residues" evidence="3">
    <location>
        <begin position="301"/>
        <end position="319"/>
    </location>
</feature>
<dbReference type="GO" id="GO:0006397">
    <property type="term" value="P:mRNA processing"/>
    <property type="evidence" value="ECO:0007669"/>
    <property type="project" value="UniProtKB-KW"/>
</dbReference>
<accession>A0A671RUM7</accession>